<reference evidence="1 2" key="2">
    <citation type="submission" date="2016-06" db="EMBL/GenBank/DDBJ databases">
        <title>Pedobacter psychrophilus sp. nov., isolated from Antarctic fragmentary rock.</title>
        <authorList>
            <person name="Svec P."/>
        </authorList>
    </citation>
    <scope>NUCLEOTIDE SEQUENCE [LARGE SCALE GENOMIC DNA]</scope>
    <source>
        <strain evidence="1 2">CCM 8644</strain>
    </source>
</reference>
<dbReference type="CDD" id="cd14251">
    <property type="entry name" value="PL-6"/>
    <property type="match status" value="1"/>
</dbReference>
<dbReference type="InterPro" id="IPR012334">
    <property type="entry name" value="Pectin_lyas_fold"/>
</dbReference>
<dbReference type="Proteomes" id="UP000078459">
    <property type="component" value="Unassembled WGS sequence"/>
</dbReference>
<dbReference type="InterPro" id="IPR039513">
    <property type="entry name" value="PL-6"/>
</dbReference>
<dbReference type="EMBL" id="LWHJ01000022">
    <property type="protein sequence ID" value="OAQ40775.1"/>
    <property type="molecule type" value="Genomic_DNA"/>
</dbReference>
<keyword evidence="2" id="KW-1185">Reference proteome</keyword>
<dbReference type="NCBIfam" id="TIGR03804">
    <property type="entry name" value="para_beta_helix"/>
    <property type="match status" value="1"/>
</dbReference>
<organism evidence="1 2">
    <name type="scientific">Pedobacter psychrophilus</name>
    <dbReference type="NCBI Taxonomy" id="1826909"/>
    <lineage>
        <taxon>Bacteria</taxon>
        <taxon>Pseudomonadati</taxon>
        <taxon>Bacteroidota</taxon>
        <taxon>Sphingobacteriia</taxon>
        <taxon>Sphingobacteriales</taxon>
        <taxon>Sphingobacteriaceae</taxon>
        <taxon>Pedobacter</taxon>
    </lineage>
</organism>
<name>A0A179DIA6_9SPHI</name>
<dbReference type="STRING" id="1826909.A5893_07505"/>
<dbReference type="SMART" id="SM00710">
    <property type="entry name" value="PbH1"/>
    <property type="match status" value="4"/>
</dbReference>
<gene>
    <name evidence="1" type="ORF">A5893_07505</name>
</gene>
<reference evidence="1 2" key="1">
    <citation type="submission" date="2016-04" db="EMBL/GenBank/DDBJ databases">
        <authorList>
            <person name="Evans L.H."/>
            <person name="Alamgir A."/>
            <person name="Owens N."/>
            <person name="Weber N.D."/>
            <person name="Virtaneva K."/>
            <person name="Barbian K."/>
            <person name="Babar A."/>
            <person name="Rosenke K."/>
        </authorList>
    </citation>
    <scope>NUCLEOTIDE SEQUENCE [LARGE SCALE GENOMIC DNA]</scope>
    <source>
        <strain evidence="1 2">CCM 8644</strain>
    </source>
</reference>
<dbReference type="SUPFAM" id="SSF51126">
    <property type="entry name" value="Pectin lyase-like"/>
    <property type="match status" value="1"/>
</dbReference>
<dbReference type="InterPro" id="IPR011050">
    <property type="entry name" value="Pectin_lyase_fold/virulence"/>
</dbReference>
<protein>
    <recommendedName>
        <fullName evidence="3">Alginate lyase</fullName>
    </recommendedName>
</protein>
<dbReference type="InterPro" id="IPR006626">
    <property type="entry name" value="PbH1"/>
</dbReference>
<dbReference type="InterPro" id="IPR022441">
    <property type="entry name" value="Para_beta_helix_rpt-2"/>
</dbReference>
<evidence type="ECO:0000313" key="1">
    <source>
        <dbReference type="EMBL" id="OAQ40775.1"/>
    </source>
</evidence>
<accession>A0A179DIA6</accession>
<evidence type="ECO:0000313" key="2">
    <source>
        <dbReference type="Proteomes" id="UP000078459"/>
    </source>
</evidence>
<comment type="caution">
    <text evidence="1">The sequence shown here is derived from an EMBL/GenBank/DDBJ whole genome shotgun (WGS) entry which is preliminary data.</text>
</comment>
<sequence>MFYNNTMIFFKTCGSIAHCKRNTFIKGVLISFLLFNSQIILAKDYYVANLPQFNKAVTSVKAGDQIIMAEGRWENVKLIFKANGDKNQLIQLRAAIPSKTIICGKSSLQLSGSYLKVSDLLFTSGEPIGKNAIEFKDDGGNYASYSVLSNCAIVDFNNPDKKIRKQWVDLYGRYNTVEYCYFEGKTDLGVVLSVEIDADKGDKNFHSINHNYFAKRLPYNDNGGEIIRIARGEVQMLSSNTLVEDNYFEHCDGENEIISVKSSDNIIRGNNFYECAGGVSLRHGERNIVYGNYFLANNKEESSGVKIHFIGHKVYNNLFYKVAGNTAYTASIALIAGHLNPTLLQNEPVKDVEIANNTFVNCALPFNFGTIQADKALVVLPKQINVCNNLIYSPKSEEWSTPPQDISKLFIINNLVVLESKILFNDKIILNPVFNKSNGLFNLPYSRLIGKLPTYVEKDILQIPRKQGLIGAFEYPEKIEEVKLPNADNCGPQWYKPKTTN</sequence>
<dbReference type="Gene3D" id="2.160.20.10">
    <property type="entry name" value="Single-stranded right-handed beta-helix, Pectin lyase-like"/>
    <property type="match status" value="1"/>
</dbReference>
<dbReference type="AlphaFoldDB" id="A0A179DIA6"/>
<evidence type="ECO:0008006" key="3">
    <source>
        <dbReference type="Google" id="ProtNLM"/>
    </source>
</evidence>
<dbReference type="Pfam" id="PF14592">
    <property type="entry name" value="Chondroitinas_B"/>
    <property type="match status" value="1"/>
</dbReference>
<proteinExistence type="predicted"/>